<proteinExistence type="inferred from homology"/>
<keyword evidence="6" id="KW-1185">Reference proteome</keyword>
<dbReference type="PANTHER" id="PTHR47901">
    <property type="entry name" value="CASPASE RECRUITMENT DOMAIN-CONTAINING PROTEIN 18"/>
    <property type="match status" value="1"/>
</dbReference>
<accession>A0A7J6DJ99</accession>
<evidence type="ECO:0000256" key="2">
    <source>
        <dbReference type="RuleBase" id="RU003971"/>
    </source>
</evidence>
<gene>
    <name evidence="5" type="ORF">G5714_001232</name>
</gene>
<name>A0A7J6DJ99_9TELE</name>
<dbReference type="GO" id="GO:0050727">
    <property type="term" value="P:regulation of inflammatory response"/>
    <property type="evidence" value="ECO:0007669"/>
    <property type="project" value="TreeGrafter"/>
</dbReference>
<feature type="domain" description="Caspase family p20" evidence="4">
    <location>
        <begin position="8"/>
        <end position="61"/>
    </location>
</feature>
<comment type="caution">
    <text evidence="5">The sequence shown here is derived from an EMBL/GenBank/DDBJ whole genome shotgun (WGS) entry which is preliminary data.</text>
</comment>
<dbReference type="InterPro" id="IPR029030">
    <property type="entry name" value="Caspase-like_dom_sf"/>
</dbReference>
<evidence type="ECO:0000259" key="3">
    <source>
        <dbReference type="PROSITE" id="PS50207"/>
    </source>
</evidence>
<dbReference type="EMBL" id="JAAMOB010000001">
    <property type="protein sequence ID" value="KAF4119181.1"/>
    <property type="molecule type" value="Genomic_DNA"/>
</dbReference>
<dbReference type="GO" id="GO:0097169">
    <property type="term" value="C:AIM2 inflammasome complex"/>
    <property type="evidence" value="ECO:0007669"/>
    <property type="project" value="TreeGrafter"/>
</dbReference>
<dbReference type="PROSITE" id="PS50207">
    <property type="entry name" value="CASPASE_P10"/>
    <property type="match status" value="1"/>
</dbReference>
<dbReference type="GO" id="GO:0006508">
    <property type="term" value="P:proteolysis"/>
    <property type="evidence" value="ECO:0007669"/>
    <property type="project" value="InterPro"/>
</dbReference>
<organism evidence="5 6">
    <name type="scientific">Onychostoma macrolepis</name>
    <dbReference type="NCBI Taxonomy" id="369639"/>
    <lineage>
        <taxon>Eukaryota</taxon>
        <taxon>Metazoa</taxon>
        <taxon>Chordata</taxon>
        <taxon>Craniata</taxon>
        <taxon>Vertebrata</taxon>
        <taxon>Euteleostomi</taxon>
        <taxon>Actinopterygii</taxon>
        <taxon>Neopterygii</taxon>
        <taxon>Teleostei</taxon>
        <taxon>Ostariophysi</taxon>
        <taxon>Cypriniformes</taxon>
        <taxon>Cyprinidae</taxon>
        <taxon>Acrossocheilinae</taxon>
        <taxon>Onychostoma</taxon>
    </lineage>
</organism>
<dbReference type="PROSITE" id="PS50208">
    <property type="entry name" value="CASPASE_P20"/>
    <property type="match status" value="1"/>
</dbReference>
<dbReference type="InterPro" id="IPR002138">
    <property type="entry name" value="Pept_C14_p10"/>
</dbReference>
<dbReference type="Pfam" id="PF00656">
    <property type="entry name" value="Peptidase_C14"/>
    <property type="match status" value="2"/>
</dbReference>
<dbReference type="InterPro" id="IPR001309">
    <property type="entry name" value="Pept_C14_p20"/>
</dbReference>
<evidence type="ECO:0000313" key="5">
    <source>
        <dbReference type="EMBL" id="KAF4119181.1"/>
    </source>
</evidence>
<dbReference type="Proteomes" id="UP000579812">
    <property type="component" value="Unassembled WGS sequence"/>
</dbReference>
<protein>
    <submittedName>
        <fullName evidence="5">Uncharacterized protein</fullName>
    </submittedName>
</protein>
<comment type="similarity">
    <text evidence="1 2">Belongs to the peptidase C14A family.</text>
</comment>
<dbReference type="Gene3D" id="3.40.50.1460">
    <property type="match status" value="1"/>
</dbReference>
<evidence type="ECO:0000256" key="1">
    <source>
        <dbReference type="ARBA" id="ARBA00010134"/>
    </source>
</evidence>
<dbReference type="Gene3D" id="3.30.70.1470">
    <property type="entry name" value="Caspase-like"/>
    <property type="match status" value="1"/>
</dbReference>
<dbReference type="InterPro" id="IPR015917">
    <property type="entry name" value="Pept_C14A"/>
</dbReference>
<feature type="domain" description="Caspase family p10" evidence="3">
    <location>
        <begin position="106"/>
        <end position="166"/>
    </location>
</feature>
<evidence type="ECO:0000313" key="6">
    <source>
        <dbReference type="Proteomes" id="UP000579812"/>
    </source>
</evidence>
<reference evidence="5 6" key="1">
    <citation type="submission" date="2020-04" db="EMBL/GenBank/DDBJ databases">
        <title>Chromosome-level genome assembly of a cyprinid fish Onychostoma macrolepis by integration of Nanopore Sequencing, Bionano and Hi-C technology.</title>
        <authorList>
            <person name="Wang D."/>
        </authorList>
    </citation>
    <scope>NUCLEOTIDE SEQUENCE [LARGE SCALE GENOMIC DNA]</scope>
    <source>
        <strain evidence="5">SWU-2019</strain>
        <tissue evidence="5">Muscle</tissue>
    </source>
</reference>
<dbReference type="AlphaFoldDB" id="A0A7J6DJ99"/>
<evidence type="ECO:0000259" key="4">
    <source>
        <dbReference type="PROSITE" id="PS50208"/>
    </source>
</evidence>
<dbReference type="InterPro" id="IPR011600">
    <property type="entry name" value="Pept_C14_caspase"/>
</dbReference>
<dbReference type="PANTHER" id="PTHR47901:SF3">
    <property type="entry name" value="CASPASE-1"/>
    <property type="match status" value="1"/>
</dbReference>
<dbReference type="SMART" id="SM00115">
    <property type="entry name" value="CASc"/>
    <property type="match status" value="1"/>
</dbReference>
<dbReference type="InterPro" id="IPR002398">
    <property type="entry name" value="Pept_C14"/>
</dbReference>
<dbReference type="SUPFAM" id="SSF52129">
    <property type="entry name" value="Caspase-like"/>
    <property type="match status" value="1"/>
</dbReference>
<dbReference type="GO" id="GO:0072559">
    <property type="term" value="C:NLRP3 inflammasome complex"/>
    <property type="evidence" value="ECO:0007669"/>
    <property type="project" value="TreeGrafter"/>
</dbReference>
<dbReference type="GO" id="GO:0072557">
    <property type="term" value="C:IPAF inflammasome complex"/>
    <property type="evidence" value="ECO:0007669"/>
    <property type="project" value="TreeGrafter"/>
</dbReference>
<dbReference type="GO" id="GO:0004197">
    <property type="term" value="F:cysteine-type endopeptidase activity"/>
    <property type="evidence" value="ECO:0007669"/>
    <property type="project" value="InterPro"/>
</dbReference>
<sequence>MKESSSERKRLALLINNVEFKSGDNAEKDELSMERLLKGLGCTALTLRDLTAQGMSAAQREELFQSDSFMVLIRVGAIKTDVWMFRTACQRKSTLRKTSAEVLHSRNPQIGSVFIQDLVEVFNKHAHEDHVEELFRKVLGLFKENHPHPMPCTDRVTLSKKFYLFPGL</sequence>